<name>A0A518CC04_9BACT</name>
<dbReference type="RefSeq" id="WP_144975109.1">
    <property type="nucleotide sequence ID" value="NZ_CP036289.1"/>
</dbReference>
<organism evidence="2 3">
    <name type="scientific">Bremerella volcania</name>
    <dbReference type="NCBI Taxonomy" id="2527984"/>
    <lineage>
        <taxon>Bacteria</taxon>
        <taxon>Pseudomonadati</taxon>
        <taxon>Planctomycetota</taxon>
        <taxon>Planctomycetia</taxon>
        <taxon>Pirellulales</taxon>
        <taxon>Pirellulaceae</taxon>
        <taxon>Bremerella</taxon>
    </lineage>
</organism>
<dbReference type="EMBL" id="CP036289">
    <property type="protein sequence ID" value="QDU76751.1"/>
    <property type="molecule type" value="Genomic_DNA"/>
</dbReference>
<dbReference type="AlphaFoldDB" id="A0A518CC04"/>
<dbReference type="SUPFAM" id="SSF49899">
    <property type="entry name" value="Concanavalin A-like lectins/glucanases"/>
    <property type="match status" value="1"/>
</dbReference>
<dbReference type="PANTHER" id="PTHR30273">
    <property type="entry name" value="PERIPLASMIC SIGNAL SENSOR AND SIGMA FACTOR ACTIVATOR FECR-RELATED"/>
    <property type="match status" value="1"/>
</dbReference>
<keyword evidence="3" id="KW-1185">Reference proteome</keyword>
<evidence type="ECO:0000313" key="3">
    <source>
        <dbReference type="Proteomes" id="UP000318626"/>
    </source>
</evidence>
<dbReference type="Pfam" id="PF13385">
    <property type="entry name" value="Laminin_G_3"/>
    <property type="match status" value="1"/>
</dbReference>
<dbReference type="KEGG" id="bvo:Pan97_38080"/>
<dbReference type="Gene3D" id="2.60.120.200">
    <property type="match status" value="1"/>
</dbReference>
<evidence type="ECO:0000259" key="1">
    <source>
        <dbReference type="Pfam" id="PF04773"/>
    </source>
</evidence>
<dbReference type="Pfam" id="PF04773">
    <property type="entry name" value="FecR"/>
    <property type="match status" value="1"/>
</dbReference>
<feature type="domain" description="FecR protein" evidence="1">
    <location>
        <begin position="160"/>
        <end position="242"/>
    </location>
</feature>
<evidence type="ECO:0000313" key="2">
    <source>
        <dbReference type="EMBL" id="QDU76751.1"/>
    </source>
</evidence>
<gene>
    <name evidence="2" type="ORF">Pan97_38080</name>
</gene>
<dbReference type="Proteomes" id="UP000318626">
    <property type="component" value="Chromosome"/>
</dbReference>
<sequence length="516" mass="57566">MSNEPSKPTDELIERYFLDPQSLSDAEQATLVRALQEDPSVRSRFRVAAFIDAELRFESSGEEASPSSIAPSSTFGDAWPKWILAIAASLLIIGILGYFNRPTGPQQSQEPIAEKQTPPTEPEAVTVIARLDVGHNQRFEEGFAPNGSEFLKGEYHLSEGEVTLTFQNGVAVSLESPARFSIIDPMRVQLDHGRARAIVPESGHGFVIETSTMVIEDLGTEFGVVVDDEQNQELHVFAGEVRLHEKDLPPELLTENSALAWGTNTKRRSITPDDQAFATSMSIGYKRWLDHSLKLRQDPATLFYFDFETDSRTSSEVINRATTGIVDNGQLTSGIWATGRWPEKGAMLFENTGDRVELNIPGKYNQITIMGWVQINRYDFALQTVFNSIDYSPGQHHWNLTRGGSLRMGLSSQYDLTSTETLPRNLWTHVAAQVDAEAKQSVYYINGKEVGRKNWNQSIPIRYGPSSIGAWGHTNRAGEVVYSRDLRGRIDEIALFSRVLSADEIREAYEAGSNFQ</sequence>
<accession>A0A518CC04</accession>
<proteinExistence type="predicted"/>
<protein>
    <submittedName>
        <fullName evidence="2">FecR protein</fullName>
    </submittedName>
</protein>
<reference evidence="3" key="1">
    <citation type="submission" date="2019-02" db="EMBL/GenBank/DDBJ databases">
        <title>Deep-cultivation of Planctomycetes and their phenomic and genomic characterization uncovers novel biology.</title>
        <authorList>
            <person name="Wiegand S."/>
            <person name="Jogler M."/>
            <person name="Boedeker C."/>
            <person name="Pinto D."/>
            <person name="Vollmers J."/>
            <person name="Rivas-Marin E."/>
            <person name="Kohn T."/>
            <person name="Peeters S.H."/>
            <person name="Heuer A."/>
            <person name="Rast P."/>
            <person name="Oberbeckmann S."/>
            <person name="Bunk B."/>
            <person name="Jeske O."/>
            <person name="Meyerdierks A."/>
            <person name="Storesund J.E."/>
            <person name="Kallscheuer N."/>
            <person name="Luecker S."/>
            <person name="Lage O.M."/>
            <person name="Pohl T."/>
            <person name="Merkel B.J."/>
            <person name="Hornburger P."/>
            <person name="Mueller R.-W."/>
            <person name="Bruemmer F."/>
            <person name="Labrenz M."/>
            <person name="Spormann A.M."/>
            <person name="Op den Camp H."/>
            <person name="Overmann J."/>
            <person name="Amann R."/>
            <person name="Jetten M.S.M."/>
            <person name="Mascher T."/>
            <person name="Medema M.H."/>
            <person name="Devos D.P."/>
            <person name="Kaster A.-K."/>
            <person name="Ovreas L."/>
            <person name="Rohde M."/>
            <person name="Galperin M.Y."/>
            <person name="Jogler C."/>
        </authorList>
    </citation>
    <scope>NUCLEOTIDE SEQUENCE [LARGE SCALE GENOMIC DNA]</scope>
    <source>
        <strain evidence="3">Pan97</strain>
    </source>
</reference>
<dbReference type="GO" id="GO:0016989">
    <property type="term" value="F:sigma factor antagonist activity"/>
    <property type="evidence" value="ECO:0007669"/>
    <property type="project" value="TreeGrafter"/>
</dbReference>
<dbReference type="InterPro" id="IPR012373">
    <property type="entry name" value="Ferrdict_sens_TM"/>
</dbReference>
<dbReference type="OrthoDB" id="258532at2"/>
<dbReference type="Gene3D" id="2.60.120.1440">
    <property type="match status" value="1"/>
</dbReference>
<dbReference type="InterPro" id="IPR006860">
    <property type="entry name" value="FecR"/>
</dbReference>
<dbReference type="InterPro" id="IPR013320">
    <property type="entry name" value="ConA-like_dom_sf"/>
</dbReference>
<dbReference type="PANTHER" id="PTHR30273:SF2">
    <property type="entry name" value="PROTEIN FECR"/>
    <property type="match status" value="1"/>
</dbReference>